<name>A0AAD6HVS9_9EURO</name>
<sequence>MSRSCLRCHERKVRCDREHPCGRCIQANVECLFPENKRAPRKLNRPPVATILSQLRHLEQEVKRLQGSSDANDNASTSRTRVYHGETQHAHMAVQLPETPTLINDSAMRDQGDHHVQSGNGVHRPTINALEMADKQSSNNVLDNNSFREVVDGQLPSRSTGILGLPSLSRPEPTDDLPLEPL</sequence>
<evidence type="ECO:0000256" key="3">
    <source>
        <dbReference type="ARBA" id="ARBA00023015"/>
    </source>
</evidence>
<dbReference type="PANTHER" id="PTHR31001:SF50">
    <property type="entry name" value="ZN(II)2CYS6 TRANSCRIPTION FACTOR (EUROFUNG)"/>
    <property type="match status" value="1"/>
</dbReference>
<dbReference type="Pfam" id="PF00172">
    <property type="entry name" value="Zn_clus"/>
    <property type="match status" value="1"/>
</dbReference>
<organism evidence="9 10">
    <name type="scientific">Penicillium malachiteum</name>
    <dbReference type="NCBI Taxonomy" id="1324776"/>
    <lineage>
        <taxon>Eukaryota</taxon>
        <taxon>Fungi</taxon>
        <taxon>Dikarya</taxon>
        <taxon>Ascomycota</taxon>
        <taxon>Pezizomycotina</taxon>
        <taxon>Eurotiomycetes</taxon>
        <taxon>Eurotiomycetidae</taxon>
        <taxon>Eurotiales</taxon>
        <taxon>Aspergillaceae</taxon>
        <taxon>Penicillium</taxon>
    </lineage>
</organism>
<evidence type="ECO:0000256" key="4">
    <source>
        <dbReference type="ARBA" id="ARBA00023125"/>
    </source>
</evidence>
<keyword evidence="3" id="KW-0805">Transcription regulation</keyword>
<gene>
    <name evidence="9" type="ORF">N7493_001977</name>
</gene>
<dbReference type="SUPFAM" id="SSF57701">
    <property type="entry name" value="Zn2/Cys6 DNA-binding domain"/>
    <property type="match status" value="1"/>
</dbReference>
<comment type="caution">
    <text evidence="9">The sequence shown here is derived from an EMBL/GenBank/DDBJ whole genome shotgun (WGS) entry which is preliminary data.</text>
</comment>
<keyword evidence="10" id="KW-1185">Reference proteome</keyword>
<reference evidence="9" key="1">
    <citation type="journal article" date="2023" name="IMA Fungus">
        <title>Comparative genomic study of the Penicillium genus elucidates a diverse pangenome and 15 lateral gene transfer events.</title>
        <authorList>
            <person name="Petersen C."/>
            <person name="Sorensen T."/>
            <person name="Nielsen M.R."/>
            <person name="Sondergaard T.E."/>
            <person name="Sorensen J.L."/>
            <person name="Fitzpatrick D.A."/>
            <person name="Frisvad J.C."/>
            <person name="Nielsen K.L."/>
        </authorList>
    </citation>
    <scope>NUCLEOTIDE SEQUENCE</scope>
    <source>
        <strain evidence="9">IBT 17514</strain>
    </source>
</reference>
<proteinExistence type="predicted"/>
<accession>A0AAD6HVS9</accession>
<dbReference type="PROSITE" id="PS50048">
    <property type="entry name" value="ZN2_CY6_FUNGAL_2"/>
    <property type="match status" value="1"/>
</dbReference>
<keyword evidence="5" id="KW-0804">Transcription</keyword>
<reference evidence="9" key="2">
    <citation type="submission" date="2023-01" db="EMBL/GenBank/DDBJ databases">
        <authorList>
            <person name="Petersen C."/>
        </authorList>
    </citation>
    <scope>NUCLEOTIDE SEQUENCE</scope>
    <source>
        <strain evidence="9">IBT 17514</strain>
    </source>
</reference>
<dbReference type="SMART" id="SM00066">
    <property type="entry name" value="GAL4"/>
    <property type="match status" value="1"/>
</dbReference>
<evidence type="ECO:0000313" key="9">
    <source>
        <dbReference type="EMBL" id="KAJ5738822.1"/>
    </source>
</evidence>
<dbReference type="GO" id="GO:0000981">
    <property type="term" value="F:DNA-binding transcription factor activity, RNA polymerase II-specific"/>
    <property type="evidence" value="ECO:0007669"/>
    <property type="project" value="InterPro"/>
</dbReference>
<dbReference type="AlphaFoldDB" id="A0AAD6HVS9"/>
<keyword evidence="4" id="KW-0238">DNA-binding</keyword>
<dbReference type="InterPro" id="IPR036864">
    <property type="entry name" value="Zn2-C6_fun-type_DNA-bd_sf"/>
</dbReference>
<evidence type="ECO:0000256" key="6">
    <source>
        <dbReference type="ARBA" id="ARBA00023242"/>
    </source>
</evidence>
<dbReference type="InterPro" id="IPR001138">
    <property type="entry name" value="Zn2Cys6_DnaBD"/>
</dbReference>
<keyword evidence="6" id="KW-0539">Nucleus</keyword>
<protein>
    <recommendedName>
        <fullName evidence="8">Zn(2)-C6 fungal-type domain-containing protein</fullName>
    </recommendedName>
</protein>
<dbReference type="GO" id="GO:0003677">
    <property type="term" value="F:DNA binding"/>
    <property type="evidence" value="ECO:0007669"/>
    <property type="project" value="UniProtKB-KW"/>
</dbReference>
<dbReference type="InterPro" id="IPR050613">
    <property type="entry name" value="Sec_Metabolite_Reg"/>
</dbReference>
<dbReference type="GO" id="GO:0005634">
    <property type="term" value="C:nucleus"/>
    <property type="evidence" value="ECO:0007669"/>
    <property type="project" value="UniProtKB-SubCell"/>
</dbReference>
<evidence type="ECO:0000259" key="8">
    <source>
        <dbReference type="PROSITE" id="PS50048"/>
    </source>
</evidence>
<feature type="region of interest" description="Disordered" evidence="7">
    <location>
        <begin position="152"/>
        <end position="182"/>
    </location>
</feature>
<evidence type="ECO:0000256" key="5">
    <source>
        <dbReference type="ARBA" id="ARBA00023163"/>
    </source>
</evidence>
<evidence type="ECO:0000313" key="10">
    <source>
        <dbReference type="Proteomes" id="UP001215712"/>
    </source>
</evidence>
<evidence type="ECO:0000256" key="7">
    <source>
        <dbReference type="SAM" id="MobiDB-lite"/>
    </source>
</evidence>
<dbReference type="GO" id="GO:0008270">
    <property type="term" value="F:zinc ion binding"/>
    <property type="evidence" value="ECO:0007669"/>
    <property type="project" value="InterPro"/>
</dbReference>
<dbReference type="PROSITE" id="PS00463">
    <property type="entry name" value="ZN2_CY6_FUNGAL_1"/>
    <property type="match status" value="1"/>
</dbReference>
<comment type="subcellular location">
    <subcellularLocation>
        <location evidence="1">Nucleus</location>
    </subcellularLocation>
</comment>
<evidence type="ECO:0000256" key="2">
    <source>
        <dbReference type="ARBA" id="ARBA00022723"/>
    </source>
</evidence>
<dbReference type="CDD" id="cd00067">
    <property type="entry name" value="GAL4"/>
    <property type="match status" value="1"/>
</dbReference>
<feature type="domain" description="Zn(2)-C6 fungal-type" evidence="8">
    <location>
        <begin position="4"/>
        <end position="33"/>
    </location>
</feature>
<evidence type="ECO:0000256" key="1">
    <source>
        <dbReference type="ARBA" id="ARBA00004123"/>
    </source>
</evidence>
<dbReference type="Gene3D" id="4.10.240.10">
    <property type="entry name" value="Zn(2)-C6 fungal-type DNA-binding domain"/>
    <property type="match status" value="1"/>
</dbReference>
<dbReference type="PANTHER" id="PTHR31001">
    <property type="entry name" value="UNCHARACTERIZED TRANSCRIPTIONAL REGULATORY PROTEIN"/>
    <property type="match status" value="1"/>
</dbReference>
<keyword evidence="2" id="KW-0479">Metal-binding</keyword>
<dbReference type="EMBL" id="JAQJAN010000002">
    <property type="protein sequence ID" value="KAJ5738822.1"/>
    <property type="molecule type" value="Genomic_DNA"/>
</dbReference>
<dbReference type="Proteomes" id="UP001215712">
    <property type="component" value="Unassembled WGS sequence"/>
</dbReference>